<protein>
    <recommendedName>
        <fullName evidence="5">Membrane-associated protein</fullName>
    </recommendedName>
</protein>
<keyword evidence="2" id="KW-1133">Transmembrane helix</keyword>
<keyword evidence="3" id="KW-0732">Signal</keyword>
<evidence type="ECO:0000256" key="3">
    <source>
        <dbReference type="SAM" id="SignalP"/>
    </source>
</evidence>
<feature type="signal peptide" evidence="3">
    <location>
        <begin position="1"/>
        <end position="25"/>
    </location>
</feature>
<feature type="compositionally biased region" description="Low complexity" evidence="1">
    <location>
        <begin position="1410"/>
        <end position="1423"/>
    </location>
</feature>
<name>A0A7S1LG71_NEODS</name>
<keyword evidence="2" id="KW-0812">Transmembrane</keyword>
<evidence type="ECO:0000313" key="4">
    <source>
        <dbReference type="EMBL" id="CAD9103263.1"/>
    </source>
</evidence>
<organism evidence="4">
    <name type="scientific">Neobodo designis</name>
    <name type="common">Flagellated protozoan</name>
    <name type="synonym">Bodo designis</name>
    <dbReference type="NCBI Taxonomy" id="312471"/>
    <lineage>
        <taxon>Eukaryota</taxon>
        <taxon>Discoba</taxon>
        <taxon>Euglenozoa</taxon>
        <taxon>Kinetoplastea</taxon>
        <taxon>Metakinetoplastina</taxon>
        <taxon>Neobodonida</taxon>
        <taxon>Neobodo</taxon>
    </lineage>
</organism>
<keyword evidence="2" id="KW-0472">Membrane</keyword>
<evidence type="ECO:0008006" key="5">
    <source>
        <dbReference type="Google" id="ProtNLM"/>
    </source>
</evidence>
<dbReference type="EMBL" id="HBGF01012727">
    <property type="protein sequence ID" value="CAD9103263.1"/>
    <property type="molecule type" value="Transcribed_RNA"/>
</dbReference>
<proteinExistence type="predicted"/>
<reference evidence="4" key="1">
    <citation type="submission" date="2021-01" db="EMBL/GenBank/DDBJ databases">
        <authorList>
            <person name="Corre E."/>
            <person name="Pelletier E."/>
            <person name="Niang G."/>
            <person name="Scheremetjew M."/>
            <person name="Finn R."/>
            <person name="Kale V."/>
            <person name="Holt S."/>
            <person name="Cochrane G."/>
            <person name="Meng A."/>
            <person name="Brown T."/>
            <person name="Cohen L."/>
        </authorList>
    </citation>
    <scope>NUCLEOTIDE SEQUENCE</scope>
    <source>
        <strain evidence="4">CCAP 1951/1</strain>
    </source>
</reference>
<feature type="chain" id="PRO_5031176186" description="Membrane-associated protein" evidence="3">
    <location>
        <begin position="26"/>
        <end position="1431"/>
    </location>
</feature>
<gene>
    <name evidence="4" type="ORF">NDES1114_LOCUS8424</name>
</gene>
<evidence type="ECO:0000256" key="2">
    <source>
        <dbReference type="SAM" id="Phobius"/>
    </source>
</evidence>
<sequence length="1431" mass="151080">MARFASTSALALLVLAAAATTSTVGAMTGGDAGAMRMIPSKGYCETAASGGNALVIVNGMTLAVVTDTTISTSSSNFCPTTYNYQAEGDTYYNVSLVQTSESCYWSYDGTMSWFGYDTVADTITMLFHDPVTDDPRRATLSASACTAAPTATNMNNSQYCTAGASIVTSGQWYLWTHTWSTGGVACSQFGNYDVTNSASNVFTSQTSSCSSAFNVNVFWSSYAANTMSMRMYSTRVATFTAEACMTINTASPDPATAYCVQDVPANDKYNGMMIRTDYMGNFFMVAPNALQSSWTSQNTCSRRGMFWSLGNTFSMETVTDSCRQSSSYGIPRFAAAKFFSSNDSLVFADENGVWFNAPKCVAAMPSLPTGRYCGGERSELYVGKNVVQILTDYNQMISRWEVVANFVQSQDGIALSKIRSNSSTPTDIQVRVPSTGFVYVSWQRGSRNEGIAFSQSFCGNMSAGVAPVAPMPPPDNNYCFADGTLMVSNGAWALTLNSTWVPSYYEQCAFAGIMNHRNGAISYRSDFNDCAWSSWNNVFLSNVTWTGSGIKFVLTNGTQSSSMNTTVTAMPCGASSDSMYLAQKAYCSTANRSATQNYGAPTSMPGVTNFHSGSVVVVLDWSDSCMSVSQIVKQTGNMLEYKSIMGSSSCRPAQSWTQTNNQNMYVVAASTGSASRKSALLSSAACGPSYNGSQGVQPGAWCGTAVPTTVNATLGANSPIAQVSVGVSQNGKLSLFINPMSGYGSNPCRVDGWAITQGGTVGMFWQSSYYCSNWQVPMAVVNTDGSLTVTIQYNNDAQFTFQATAAACTAWGKSGLASGVYNAADMWTWGVNAVVMGDILAFSLGTASSSTAYWVNVSSTANTNVTFANIWTTSYTYNSPTQTTIPVWINTVGTSGLSFSSSTMGTTAAAIGGSSMTLPTMATMASAPVTALGGRVTAALNNGSLSMWFPGKAANGNYRCSLTAQVSRVANQISLASPQWNSWSCGSQFLVSAATFDSTASTITFNINFMNTSSAVTLAASECASTGAVPSGVYCDGASSMRFVCNDLFIDAVMGAAASNYGNLTADSNGTVTATLLTPSNFAVATTEIVRYDTTSMIMWSADYSGRKLTARKSGWCMGAQWAAVPLGAFCGASSAQRDFTFMAFENYQFYLGFMPAGQSTMCHMLGTYMWATGTDNTLGFTITNTNGNCFAGGSTWARAPRLRITKMMYDNATKDVTVNGFSFTAAGGAGTAVKYTANAGACALFGQQNATYKVVGQGIYRTCIGDNTHTVLYTVGQKYAVTINASNTWGIGVGSYTIVPTNTLKAGRAQVLNQGIDVSLGSSFSISNMTQMVKPNLRTGVVTLLINWGSTYYTLAESYLGAAPAQGGNAAGGDGDGSDSKSKTPIIIAVIVGVIVVLAIIAVVVMRSRGGSSQPPTQPGGQDYRPMNSV</sequence>
<feature type="region of interest" description="Disordered" evidence="1">
    <location>
        <begin position="1410"/>
        <end position="1431"/>
    </location>
</feature>
<accession>A0A7S1LG71</accession>
<evidence type="ECO:0000256" key="1">
    <source>
        <dbReference type="SAM" id="MobiDB-lite"/>
    </source>
</evidence>
<feature type="transmembrane region" description="Helical" evidence="2">
    <location>
        <begin position="1387"/>
        <end position="1407"/>
    </location>
</feature>